<accession>A0A914CG06</accession>
<evidence type="ECO:0000313" key="3">
    <source>
        <dbReference type="WBParaSite" id="ACRNAN_scaffold10304.g8739.t1"/>
    </source>
</evidence>
<evidence type="ECO:0000313" key="2">
    <source>
        <dbReference type="Proteomes" id="UP000887540"/>
    </source>
</evidence>
<feature type="region of interest" description="Disordered" evidence="1">
    <location>
        <begin position="64"/>
        <end position="90"/>
    </location>
</feature>
<dbReference type="AlphaFoldDB" id="A0A914CG06"/>
<protein>
    <submittedName>
        <fullName evidence="3">Uncharacterized protein</fullName>
    </submittedName>
</protein>
<keyword evidence="2" id="KW-1185">Reference proteome</keyword>
<evidence type="ECO:0000256" key="1">
    <source>
        <dbReference type="SAM" id="MobiDB-lite"/>
    </source>
</evidence>
<dbReference type="Proteomes" id="UP000887540">
    <property type="component" value="Unplaced"/>
</dbReference>
<reference evidence="3" key="1">
    <citation type="submission" date="2022-11" db="UniProtKB">
        <authorList>
            <consortium name="WormBaseParasite"/>
        </authorList>
    </citation>
    <scope>IDENTIFICATION</scope>
</reference>
<organism evidence="2 3">
    <name type="scientific">Acrobeloides nanus</name>
    <dbReference type="NCBI Taxonomy" id="290746"/>
    <lineage>
        <taxon>Eukaryota</taxon>
        <taxon>Metazoa</taxon>
        <taxon>Ecdysozoa</taxon>
        <taxon>Nematoda</taxon>
        <taxon>Chromadorea</taxon>
        <taxon>Rhabditida</taxon>
        <taxon>Tylenchina</taxon>
        <taxon>Cephalobomorpha</taxon>
        <taxon>Cephaloboidea</taxon>
        <taxon>Cephalobidae</taxon>
        <taxon>Acrobeloides</taxon>
    </lineage>
</organism>
<sequence>MYSYSFAIFNSNTYSYSKYSNTYSYSENPAGNLAKYMFFKKCKETKADRTVEFLKYAGQLYNPAKNEPPIPQDFSDGEDDEITFPDELDG</sequence>
<feature type="compositionally biased region" description="Acidic residues" evidence="1">
    <location>
        <begin position="75"/>
        <end position="90"/>
    </location>
</feature>
<name>A0A914CG06_9BILA</name>
<proteinExistence type="predicted"/>
<dbReference type="WBParaSite" id="ACRNAN_scaffold10304.g8739.t1">
    <property type="protein sequence ID" value="ACRNAN_scaffold10304.g8739.t1"/>
    <property type="gene ID" value="ACRNAN_scaffold10304.g8739"/>
</dbReference>